<comment type="caution">
    <text evidence="4">The sequence shown here is derived from an EMBL/GenBank/DDBJ whole genome shotgun (WGS) entry which is preliminary data.</text>
</comment>
<dbReference type="SMART" id="SM00267">
    <property type="entry name" value="GGDEF"/>
    <property type="match status" value="1"/>
</dbReference>
<dbReference type="PROSITE" id="PS50887">
    <property type="entry name" value="GGDEF"/>
    <property type="match status" value="1"/>
</dbReference>
<feature type="compositionally biased region" description="Low complexity" evidence="2">
    <location>
        <begin position="278"/>
        <end position="292"/>
    </location>
</feature>
<keyword evidence="5" id="KW-1185">Reference proteome</keyword>
<dbReference type="GO" id="GO:0005886">
    <property type="term" value="C:plasma membrane"/>
    <property type="evidence" value="ECO:0007669"/>
    <property type="project" value="TreeGrafter"/>
</dbReference>
<dbReference type="NCBIfam" id="TIGR00254">
    <property type="entry name" value="GGDEF"/>
    <property type="match status" value="1"/>
</dbReference>
<dbReference type="Pfam" id="PF00990">
    <property type="entry name" value="GGDEF"/>
    <property type="match status" value="1"/>
</dbReference>
<evidence type="ECO:0000313" key="4">
    <source>
        <dbReference type="EMBL" id="RZS51996.1"/>
    </source>
</evidence>
<dbReference type="Gene3D" id="3.30.70.270">
    <property type="match status" value="1"/>
</dbReference>
<dbReference type="RefSeq" id="WP_242615625.1">
    <property type="nucleotide sequence ID" value="NZ_SGWV01000011.1"/>
</dbReference>
<dbReference type="InterPro" id="IPR029787">
    <property type="entry name" value="Nucleotide_cyclase"/>
</dbReference>
<sequence length="292" mass="31504">MNAKNTSPGYLDSRGPAFEGGGGDSVVGAFDYPTGYGDFDAHTSPLSTPPIAVASGTLQLDLALRLLERSGHRFPVDAKVGSPTWMQSLVDGLCNLSSRDPLTGLPNRREFESALEQQVDRVARSGEPAVLLLFDIDHFKRINDTWGHAVGDLVIQAIAHGLQDSVRPMDSVARLGGEEFGAVLPNCPPAFGHMVAERVRRNIEAMAIPIGQGRHVQVTVSVGGAYAPQWVRSSRTIWLERADQQLYRAKDEGRNRTCLETPMQTDVSAAERGMLLGASPSTYPPESETSAP</sequence>
<evidence type="ECO:0000259" key="3">
    <source>
        <dbReference type="PROSITE" id="PS50887"/>
    </source>
</evidence>
<dbReference type="InterPro" id="IPR000160">
    <property type="entry name" value="GGDEF_dom"/>
</dbReference>
<evidence type="ECO:0000256" key="2">
    <source>
        <dbReference type="SAM" id="MobiDB-lite"/>
    </source>
</evidence>
<dbReference type="InterPro" id="IPR043128">
    <property type="entry name" value="Rev_trsase/Diguanyl_cyclase"/>
</dbReference>
<proteinExistence type="predicted"/>
<dbReference type="GO" id="GO:0043709">
    <property type="term" value="P:cell adhesion involved in single-species biofilm formation"/>
    <property type="evidence" value="ECO:0007669"/>
    <property type="project" value="TreeGrafter"/>
</dbReference>
<evidence type="ECO:0000256" key="1">
    <source>
        <dbReference type="ARBA" id="ARBA00012528"/>
    </source>
</evidence>
<feature type="region of interest" description="Disordered" evidence="2">
    <location>
        <begin position="268"/>
        <end position="292"/>
    </location>
</feature>
<evidence type="ECO:0000313" key="5">
    <source>
        <dbReference type="Proteomes" id="UP000293433"/>
    </source>
</evidence>
<dbReference type="CDD" id="cd01949">
    <property type="entry name" value="GGDEF"/>
    <property type="match status" value="1"/>
</dbReference>
<protein>
    <recommendedName>
        <fullName evidence="1">diguanylate cyclase</fullName>
        <ecNumber evidence="1">2.7.7.65</ecNumber>
    </recommendedName>
</protein>
<organism evidence="4 5">
    <name type="scientific">Sphaerotilus mobilis</name>
    <dbReference type="NCBI Taxonomy" id="47994"/>
    <lineage>
        <taxon>Bacteria</taxon>
        <taxon>Pseudomonadati</taxon>
        <taxon>Pseudomonadota</taxon>
        <taxon>Betaproteobacteria</taxon>
        <taxon>Burkholderiales</taxon>
        <taxon>Sphaerotilaceae</taxon>
        <taxon>Sphaerotilus</taxon>
    </lineage>
</organism>
<gene>
    <name evidence="4" type="ORF">EV685_3183</name>
</gene>
<feature type="domain" description="GGDEF" evidence="3">
    <location>
        <begin position="127"/>
        <end position="262"/>
    </location>
</feature>
<reference evidence="4 5" key="1">
    <citation type="submission" date="2019-02" db="EMBL/GenBank/DDBJ databases">
        <title>Genomic Encyclopedia of Type Strains, Phase IV (KMG-IV): sequencing the most valuable type-strain genomes for metagenomic binning, comparative biology and taxonomic classification.</title>
        <authorList>
            <person name="Goeker M."/>
        </authorList>
    </citation>
    <scope>NUCLEOTIDE SEQUENCE [LARGE SCALE GENOMIC DNA]</scope>
    <source>
        <strain evidence="4 5">DSM 10617</strain>
    </source>
</reference>
<dbReference type="EMBL" id="SGWV01000011">
    <property type="protein sequence ID" value="RZS51996.1"/>
    <property type="molecule type" value="Genomic_DNA"/>
</dbReference>
<dbReference type="InterPro" id="IPR050469">
    <property type="entry name" value="Diguanylate_Cyclase"/>
</dbReference>
<dbReference type="FunFam" id="3.30.70.270:FF:000001">
    <property type="entry name" value="Diguanylate cyclase domain protein"/>
    <property type="match status" value="1"/>
</dbReference>
<dbReference type="EC" id="2.7.7.65" evidence="1"/>
<accession>A0A4Q7LC94</accession>
<name>A0A4Q7LC94_9BURK</name>
<dbReference type="SUPFAM" id="SSF55073">
    <property type="entry name" value="Nucleotide cyclase"/>
    <property type="match status" value="1"/>
</dbReference>
<dbReference type="PANTHER" id="PTHR45138">
    <property type="entry name" value="REGULATORY COMPONENTS OF SENSORY TRANSDUCTION SYSTEM"/>
    <property type="match status" value="1"/>
</dbReference>
<dbReference type="Proteomes" id="UP000293433">
    <property type="component" value="Unassembled WGS sequence"/>
</dbReference>
<dbReference type="AlphaFoldDB" id="A0A4Q7LC94"/>
<dbReference type="GO" id="GO:1902201">
    <property type="term" value="P:negative regulation of bacterial-type flagellum-dependent cell motility"/>
    <property type="evidence" value="ECO:0007669"/>
    <property type="project" value="TreeGrafter"/>
</dbReference>
<dbReference type="PANTHER" id="PTHR45138:SF24">
    <property type="entry name" value="DIGUANYLATE CYCLASE DGCC-RELATED"/>
    <property type="match status" value="1"/>
</dbReference>
<dbReference type="GO" id="GO:0052621">
    <property type="term" value="F:diguanylate cyclase activity"/>
    <property type="evidence" value="ECO:0007669"/>
    <property type="project" value="UniProtKB-EC"/>
</dbReference>